<feature type="compositionally biased region" description="Polar residues" evidence="1">
    <location>
        <begin position="109"/>
        <end position="122"/>
    </location>
</feature>
<protein>
    <submittedName>
        <fullName evidence="2">Midasin</fullName>
    </submittedName>
</protein>
<feature type="compositionally biased region" description="Acidic residues" evidence="1">
    <location>
        <begin position="161"/>
        <end position="187"/>
    </location>
</feature>
<feature type="compositionally biased region" description="Polar residues" evidence="1">
    <location>
        <begin position="73"/>
        <end position="90"/>
    </location>
</feature>
<reference evidence="2" key="1">
    <citation type="submission" date="2014-11" db="EMBL/GenBank/DDBJ databases">
        <authorList>
            <person name="Geib S."/>
        </authorList>
    </citation>
    <scope>NUCLEOTIDE SEQUENCE</scope>
</reference>
<sequence length="354" mass="37523">MLPITNEDNAANLNAAFVTDNSLEVADGNGKGNAEQSSEEEIAEVVEIDGNIEAETNKSVNNSEIKATGMENLENTTAEVEELTTAQATAQDDVENNEDGELTIENNEETVANNSRNESSNSDAVAAAEAGDEEAEAEAATDDDATNVEEAATAAVAADEATTEAEDDLRAELDEENINETASDEAEAAGIDEVTEPVKSTVDETAEWLGADVDAVPEPADAGIDEVDNDEPNEKRYANYANNKNREDLSSSDDEAEGEEVEMNPGFDSEWGDLKEDLARASNEQNDLSNDIDAFVAVPVDLSNDIAVNDIAAANPDFPTNPDAEVFDANALKNPGAVPMFEKLTISENAEPAK</sequence>
<dbReference type="EMBL" id="GBXI01000065">
    <property type="protein sequence ID" value="JAD14227.1"/>
    <property type="molecule type" value="Transcribed_RNA"/>
</dbReference>
<dbReference type="AlphaFoldDB" id="A0A0A1XT65"/>
<feature type="compositionally biased region" description="Acidic residues" evidence="1">
    <location>
        <begin position="250"/>
        <end position="262"/>
    </location>
</feature>
<feature type="compositionally biased region" description="Low complexity" evidence="1">
    <location>
        <begin position="211"/>
        <end position="222"/>
    </location>
</feature>
<reference evidence="2" key="2">
    <citation type="journal article" date="2015" name="Gigascience">
        <title>Reconstructing a comprehensive transcriptome assembly of a white-pupal translocated strain of the pest fruit fly Bactrocera cucurbitae.</title>
        <authorList>
            <person name="Sim S.B."/>
            <person name="Calla B."/>
            <person name="Hall B."/>
            <person name="DeRego T."/>
            <person name="Geib S.M."/>
        </authorList>
    </citation>
    <scope>NUCLEOTIDE SEQUENCE</scope>
</reference>
<name>A0A0A1XT65_ZEUCU</name>
<feature type="compositionally biased region" description="Acidic residues" evidence="1">
    <location>
        <begin position="130"/>
        <end position="147"/>
    </location>
</feature>
<feature type="region of interest" description="Disordered" evidence="1">
    <location>
        <begin position="210"/>
        <end position="269"/>
    </location>
</feature>
<accession>A0A0A1XT65</accession>
<evidence type="ECO:0000256" key="1">
    <source>
        <dbReference type="SAM" id="MobiDB-lite"/>
    </source>
</evidence>
<gene>
    <name evidence="2" type="primary">mdn1_3</name>
    <name evidence="2" type="ORF">g.15366</name>
</gene>
<feature type="region of interest" description="Disordered" evidence="1">
    <location>
        <begin position="54"/>
        <end position="197"/>
    </location>
</feature>
<organism evidence="2">
    <name type="scientific">Zeugodacus cucurbitae</name>
    <name type="common">Melon fruit fly</name>
    <name type="synonym">Bactrocera cucurbitae</name>
    <dbReference type="NCBI Taxonomy" id="28588"/>
    <lineage>
        <taxon>Eukaryota</taxon>
        <taxon>Metazoa</taxon>
        <taxon>Ecdysozoa</taxon>
        <taxon>Arthropoda</taxon>
        <taxon>Hexapoda</taxon>
        <taxon>Insecta</taxon>
        <taxon>Pterygota</taxon>
        <taxon>Neoptera</taxon>
        <taxon>Endopterygota</taxon>
        <taxon>Diptera</taxon>
        <taxon>Brachycera</taxon>
        <taxon>Muscomorpha</taxon>
        <taxon>Tephritoidea</taxon>
        <taxon>Tephritidae</taxon>
        <taxon>Zeugodacus</taxon>
        <taxon>Zeugodacus</taxon>
    </lineage>
</organism>
<evidence type="ECO:0000313" key="2">
    <source>
        <dbReference type="EMBL" id="JAD14227.1"/>
    </source>
</evidence>
<proteinExistence type="predicted"/>
<feature type="compositionally biased region" description="Acidic residues" evidence="1">
    <location>
        <begin position="92"/>
        <end position="108"/>
    </location>
</feature>
<feature type="compositionally biased region" description="Low complexity" evidence="1">
    <location>
        <begin position="148"/>
        <end position="160"/>
    </location>
</feature>